<dbReference type="EMBL" id="JBHSWV010000149">
    <property type="protein sequence ID" value="MFC6765411.1"/>
    <property type="molecule type" value="Genomic_DNA"/>
</dbReference>
<gene>
    <name evidence="1" type="ORF">ACFQE6_10570</name>
</gene>
<sequence>MTDDVDENVREACRTMFDRARAVDDDPGEQPPRLFEHALRLLISSDHIELTEETSKNDA</sequence>
<protein>
    <submittedName>
        <fullName evidence="1">Uncharacterized protein</fullName>
    </submittedName>
</protein>
<comment type="caution">
    <text evidence="1">The sequence shown here is derived from an EMBL/GenBank/DDBJ whole genome shotgun (WGS) entry which is preliminary data.</text>
</comment>
<evidence type="ECO:0000313" key="2">
    <source>
        <dbReference type="Proteomes" id="UP001596383"/>
    </source>
</evidence>
<proteinExistence type="predicted"/>
<accession>A0ABD5SP19</accession>
<reference evidence="1 2" key="1">
    <citation type="journal article" date="2019" name="Int. J. Syst. Evol. Microbiol.">
        <title>The Global Catalogue of Microorganisms (GCM) 10K type strain sequencing project: providing services to taxonomists for standard genome sequencing and annotation.</title>
        <authorList>
            <consortium name="The Broad Institute Genomics Platform"/>
            <consortium name="The Broad Institute Genome Sequencing Center for Infectious Disease"/>
            <person name="Wu L."/>
            <person name="Ma J."/>
        </authorList>
    </citation>
    <scope>NUCLEOTIDE SEQUENCE [LARGE SCALE GENOMIC DNA]</scope>
    <source>
        <strain evidence="1 2">LMG 29247</strain>
    </source>
</reference>
<keyword evidence="2" id="KW-1185">Reference proteome</keyword>
<dbReference type="RefSeq" id="WP_273738435.1">
    <property type="nucleotide sequence ID" value="NZ_JAQIVI010000149.1"/>
</dbReference>
<evidence type="ECO:0000313" key="1">
    <source>
        <dbReference type="EMBL" id="MFC6765411.1"/>
    </source>
</evidence>
<organism evidence="1 2">
    <name type="scientific">Natrinema soli</name>
    <dbReference type="NCBI Taxonomy" id="1930624"/>
    <lineage>
        <taxon>Archaea</taxon>
        <taxon>Methanobacteriati</taxon>
        <taxon>Methanobacteriota</taxon>
        <taxon>Stenosarchaea group</taxon>
        <taxon>Halobacteria</taxon>
        <taxon>Halobacteriales</taxon>
        <taxon>Natrialbaceae</taxon>
        <taxon>Natrinema</taxon>
    </lineage>
</organism>
<dbReference type="Proteomes" id="UP001596383">
    <property type="component" value="Unassembled WGS sequence"/>
</dbReference>
<name>A0ABD5SP19_9EURY</name>
<dbReference type="AlphaFoldDB" id="A0ABD5SP19"/>